<proteinExistence type="predicted"/>
<dbReference type="Proteomes" id="UP001062846">
    <property type="component" value="Chromosome 13"/>
</dbReference>
<comment type="caution">
    <text evidence="1">The sequence shown here is derived from an EMBL/GenBank/DDBJ whole genome shotgun (WGS) entry which is preliminary data.</text>
</comment>
<accession>A0ACC0L3V5</accession>
<name>A0ACC0L3V5_RHOML</name>
<evidence type="ECO:0000313" key="2">
    <source>
        <dbReference type="Proteomes" id="UP001062846"/>
    </source>
</evidence>
<sequence>MRSKLERSINMCFSKIKLPGTSTKKLTTDSPPFPAEDHSRPLPHPATTTTESPSFPPEDLSRPLPNPTTTATTANLVKNFNSLYDDLTFDSTPLSKSLSSSSPSSPSSAAPDLAAAFASQRFFFSSPGRSNSIVESSSSFSSSSSSSSSLTTSVRSDSIVGGGVAVPTYSQDPFEDFRRSMQEMVEARRLVDVSADWNHLHELLTCYLSLNPKSAHKFIVRAFSDLLVSMLAPPPAKNGGRG</sequence>
<organism evidence="1 2">
    <name type="scientific">Rhododendron molle</name>
    <name type="common">Chinese azalea</name>
    <name type="synonym">Azalea mollis</name>
    <dbReference type="NCBI Taxonomy" id="49168"/>
    <lineage>
        <taxon>Eukaryota</taxon>
        <taxon>Viridiplantae</taxon>
        <taxon>Streptophyta</taxon>
        <taxon>Embryophyta</taxon>
        <taxon>Tracheophyta</taxon>
        <taxon>Spermatophyta</taxon>
        <taxon>Magnoliopsida</taxon>
        <taxon>eudicotyledons</taxon>
        <taxon>Gunneridae</taxon>
        <taxon>Pentapetalae</taxon>
        <taxon>asterids</taxon>
        <taxon>Ericales</taxon>
        <taxon>Ericaceae</taxon>
        <taxon>Ericoideae</taxon>
        <taxon>Rhodoreae</taxon>
        <taxon>Rhododendron</taxon>
    </lineage>
</organism>
<keyword evidence="2" id="KW-1185">Reference proteome</keyword>
<dbReference type="EMBL" id="CM046400">
    <property type="protein sequence ID" value="KAI8522921.1"/>
    <property type="molecule type" value="Genomic_DNA"/>
</dbReference>
<protein>
    <submittedName>
        <fullName evidence="1">Uncharacterized protein</fullName>
    </submittedName>
</protein>
<evidence type="ECO:0000313" key="1">
    <source>
        <dbReference type="EMBL" id="KAI8522921.1"/>
    </source>
</evidence>
<reference evidence="1" key="1">
    <citation type="submission" date="2022-02" db="EMBL/GenBank/DDBJ databases">
        <title>Plant Genome Project.</title>
        <authorList>
            <person name="Zhang R.-G."/>
        </authorList>
    </citation>
    <scope>NUCLEOTIDE SEQUENCE</scope>
    <source>
        <strain evidence="1">AT1</strain>
    </source>
</reference>
<gene>
    <name evidence="1" type="ORF">RHMOL_Rhmol13G0034300</name>
</gene>